<comment type="caution">
    <text evidence="5">The sequence shown here is derived from an EMBL/GenBank/DDBJ whole genome shotgun (WGS) entry which is preliminary data.</text>
</comment>
<dbReference type="SUPFAM" id="SSF47060">
    <property type="entry name" value="S15/NS1 RNA-binding domain"/>
    <property type="match status" value="1"/>
</dbReference>
<evidence type="ECO:0000256" key="2">
    <source>
        <dbReference type="ARBA" id="ARBA00022980"/>
    </source>
</evidence>
<dbReference type="EMBL" id="JAGIXG020000005">
    <property type="protein sequence ID" value="KAI6784320.1"/>
    <property type="molecule type" value="Genomic_DNA"/>
</dbReference>
<dbReference type="InterPro" id="IPR009068">
    <property type="entry name" value="uS15_NS1_RNA-bd_sf"/>
</dbReference>
<feature type="region of interest" description="Disordered" evidence="4">
    <location>
        <begin position="35"/>
        <end position="83"/>
    </location>
</feature>
<dbReference type="OrthoDB" id="441444at2759"/>
<dbReference type="RefSeq" id="XP_051365176.1">
    <property type="nucleotide sequence ID" value="XM_051503567.1"/>
</dbReference>
<keyword evidence="3" id="KW-0687">Ribonucleoprotein</keyword>
<gene>
    <name evidence="5" type="ORF">J7T54_004866</name>
</gene>
<comment type="similarity">
    <text evidence="1">Belongs to the universal ribosomal protein uS15 family.</text>
</comment>
<dbReference type="GO" id="GO:0005737">
    <property type="term" value="C:cytoplasm"/>
    <property type="evidence" value="ECO:0007669"/>
    <property type="project" value="UniProtKB-ARBA"/>
</dbReference>
<name>A0A9P9Y7B3_9HYPO</name>
<evidence type="ECO:0000256" key="3">
    <source>
        <dbReference type="ARBA" id="ARBA00023274"/>
    </source>
</evidence>
<organism evidence="5 6">
    <name type="scientific">Emericellopsis cladophorae</name>
    <dbReference type="NCBI Taxonomy" id="2686198"/>
    <lineage>
        <taxon>Eukaryota</taxon>
        <taxon>Fungi</taxon>
        <taxon>Dikarya</taxon>
        <taxon>Ascomycota</taxon>
        <taxon>Pezizomycotina</taxon>
        <taxon>Sordariomycetes</taxon>
        <taxon>Hypocreomycetidae</taxon>
        <taxon>Hypocreales</taxon>
        <taxon>Bionectriaceae</taxon>
        <taxon>Emericellopsis</taxon>
    </lineage>
</organism>
<feature type="compositionally biased region" description="Basic and acidic residues" evidence="4">
    <location>
        <begin position="62"/>
        <end position="81"/>
    </location>
</feature>
<reference evidence="5" key="1">
    <citation type="journal article" date="2021" name="J Fungi (Basel)">
        <title>Genomic and Metabolomic Analyses of the Marine Fungus Emericellopsis cladophorae: Insights into Saltwater Adaptability Mechanisms and Its Biosynthetic Potential.</title>
        <authorList>
            <person name="Goncalves M.F.M."/>
            <person name="Hilario S."/>
            <person name="Van de Peer Y."/>
            <person name="Esteves A.C."/>
            <person name="Alves A."/>
        </authorList>
    </citation>
    <scope>NUCLEOTIDE SEQUENCE</scope>
    <source>
        <strain evidence="5">MUM 19.33</strain>
    </source>
</reference>
<keyword evidence="2 5" id="KW-0689">Ribosomal protein</keyword>
<dbReference type="Proteomes" id="UP001055219">
    <property type="component" value="Unassembled WGS sequence"/>
</dbReference>
<dbReference type="InterPro" id="IPR000589">
    <property type="entry name" value="Ribosomal_uS15"/>
</dbReference>
<keyword evidence="6" id="KW-1185">Reference proteome</keyword>
<dbReference type="CDD" id="cd00353">
    <property type="entry name" value="Ribosomal_S15p_S13e"/>
    <property type="match status" value="1"/>
</dbReference>
<dbReference type="Gene3D" id="1.10.287.10">
    <property type="entry name" value="S15/NS1, RNA-binding"/>
    <property type="match status" value="1"/>
</dbReference>
<dbReference type="InterPro" id="IPR005290">
    <property type="entry name" value="Ribosomal_uS15_bac-type"/>
</dbReference>
<reference evidence="5" key="2">
    <citation type="submission" date="2022-07" db="EMBL/GenBank/DDBJ databases">
        <authorList>
            <person name="Goncalves M.F.M."/>
            <person name="Hilario S."/>
            <person name="Van De Peer Y."/>
            <person name="Esteves A.C."/>
            <person name="Alves A."/>
        </authorList>
    </citation>
    <scope>NUCLEOTIDE SEQUENCE</scope>
    <source>
        <strain evidence="5">MUM 19.33</strain>
    </source>
</reference>
<evidence type="ECO:0000313" key="5">
    <source>
        <dbReference type="EMBL" id="KAI6784320.1"/>
    </source>
</evidence>
<evidence type="ECO:0000256" key="1">
    <source>
        <dbReference type="ARBA" id="ARBA00008434"/>
    </source>
</evidence>
<dbReference type="GO" id="GO:0006412">
    <property type="term" value="P:translation"/>
    <property type="evidence" value="ECO:0007669"/>
    <property type="project" value="InterPro"/>
</dbReference>
<dbReference type="GO" id="GO:0003735">
    <property type="term" value="F:structural constituent of ribosome"/>
    <property type="evidence" value="ECO:0007669"/>
    <property type="project" value="InterPro"/>
</dbReference>
<accession>A0A9P9Y7B3</accession>
<evidence type="ECO:0000313" key="6">
    <source>
        <dbReference type="Proteomes" id="UP001055219"/>
    </source>
</evidence>
<dbReference type="AlphaFoldDB" id="A0A9P9Y7B3"/>
<dbReference type="GO" id="GO:1990904">
    <property type="term" value="C:ribonucleoprotein complex"/>
    <property type="evidence" value="ECO:0007669"/>
    <property type="project" value="UniProtKB-KW"/>
</dbReference>
<dbReference type="GeneID" id="75831352"/>
<dbReference type="PANTHER" id="PTHR23321">
    <property type="entry name" value="RIBOSOMAL PROTEIN S15, BACTERIAL AND ORGANELLAR"/>
    <property type="match status" value="1"/>
</dbReference>
<dbReference type="Pfam" id="PF00312">
    <property type="entry name" value="Ribosomal_S15"/>
    <property type="match status" value="1"/>
</dbReference>
<evidence type="ECO:0000256" key="4">
    <source>
        <dbReference type="SAM" id="MobiDB-lite"/>
    </source>
</evidence>
<sequence>MAPRIPALSANLCLRPVTKPTVPNFLPITQTANLSQREKKRKAKQHPYAWAQAQQRKNANLKRQEELRQERRVEGDNDPVRGRTTAFLDSLENGESAAAGAGKGRSMAERRNFRLADAELKDVMQHAYVLNKPIHHSVADGTAMKGTVFHSENAEELFAEHERKHNRASEALKRITAMENANQKHRYYHNVHRIVEEFGRHKTDKSLKKLPKNAEPPQEANMKARVLSSIWDAMRPLSIQPPLVRAGPDTGSSEVQIGLLTARIRRLDTVLKSNRGYKDIQNKRALEMLVHKRQKLLKYMERKERGSERWTNMLDKLGLTPASWKGQITTYGRI</sequence>
<dbReference type="PANTHER" id="PTHR23321:SF26">
    <property type="entry name" value="SMALL RIBOSOMAL SUBUNIT PROTEIN US15M"/>
    <property type="match status" value="1"/>
</dbReference>
<protein>
    <submittedName>
        <fullName evidence="5">30S ribosomal protein-like protein</fullName>
    </submittedName>
</protein>
<proteinExistence type="inferred from homology"/>
<dbReference type="GO" id="GO:0005840">
    <property type="term" value="C:ribosome"/>
    <property type="evidence" value="ECO:0007669"/>
    <property type="project" value="UniProtKB-KW"/>
</dbReference>
<dbReference type="SMART" id="SM01387">
    <property type="entry name" value="Ribosomal_S15"/>
    <property type="match status" value="1"/>
</dbReference>